<evidence type="ECO:0000313" key="1">
    <source>
        <dbReference type="EMBL" id="NHQ85117.1"/>
    </source>
</evidence>
<gene>
    <name evidence="1" type="ORF">HA050_03195</name>
</gene>
<dbReference type="InterPro" id="IPR011990">
    <property type="entry name" value="TPR-like_helical_dom_sf"/>
</dbReference>
<dbReference type="SUPFAM" id="SSF48452">
    <property type="entry name" value="TPR-like"/>
    <property type="match status" value="1"/>
</dbReference>
<dbReference type="Proteomes" id="UP000712570">
    <property type="component" value="Unassembled WGS sequence"/>
</dbReference>
<organism evidence="1 2">
    <name type="scientific">Iodobacter violaceini</name>
    <dbReference type="NCBI Taxonomy" id="3044271"/>
    <lineage>
        <taxon>Bacteria</taxon>
        <taxon>Pseudomonadati</taxon>
        <taxon>Pseudomonadota</taxon>
        <taxon>Betaproteobacteria</taxon>
        <taxon>Neisseriales</taxon>
        <taxon>Chitinibacteraceae</taxon>
        <taxon>Iodobacter</taxon>
    </lineage>
</organism>
<dbReference type="EMBL" id="JAAOLX010000001">
    <property type="protein sequence ID" value="NHQ85117.1"/>
    <property type="molecule type" value="Genomic_DNA"/>
</dbReference>
<protein>
    <submittedName>
        <fullName evidence="1">Uncharacterized protein</fullName>
    </submittedName>
</protein>
<dbReference type="Gene3D" id="1.25.40.10">
    <property type="entry name" value="Tetratricopeptide repeat domain"/>
    <property type="match status" value="1"/>
</dbReference>
<proteinExistence type="predicted"/>
<name>A0ABX0KRN8_9NEIS</name>
<keyword evidence="2" id="KW-1185">Reference proteome</keyword>
<accession>A0ABX0KRN8</accession>
<sequence length="378" mass="42483">MNSKVDKSTRCKPAMWSERLLAVRQLVWLASPEALPAARTLLRDAPQAASLQDEMVLHELICRAAWAELRFPLMLRHARILEKLAVSSGELAWQIEAQQLLANAHYDQRRYDQSLACWVSSLELAQKSDHYAALCEACLGMSNILLADQQYQEARQVLELACNQAMRSGLNRLSFKAGLYTANFLAQQNDLQGLAQCLAWLKQLPVDDIEETLLIDIENTRARLLCLQNDTQAAGPVLQAATTRAHACRYLWGSLQAQLIAADLAATRGQLDVAIKAGHSVLNAAREANGCHFIPYDFMLKLGRWQEECGLPDDALATLEQWHVRHRADLLARHEHKRRIAPGLLRQLSLLLQVMQLKDENKNLRSQLQSSLAPEYAT</sequence>
<comment type="caution">
    <text evidence="1">The sequence shown here is derived from an EMBL/GenBank/DDBJ whole genome shotgun (WGS) entry which is preliminary data.</text>
</comment>
<reference evidence="1 2" key="1">
    <citation type="submission" date="2020-03" db="EMBL/GenBank/DDBJ databases">
        <title>Draft genome sequence of environmentally isolated violet-colored cultures.</title>
        <authorList>
            <person name="Wilson H.S."/>
        </authorList>
    </citation>
    <scope>NUCLEOTIDE SEQUENCE [LARGE SCALE GENOMIC DNA]</scope>
    <source>
        <strain evidence="1 2">HSC-16F04</strain>
    </source>
</reference>
<evidence type="ECO:0000313" key="2">
    <source>
        <dbReference type="Proteomes" id="UP000712570"/>
    </source>
</evidence>